<dbReference type="GO" id="GO:0008270">
    <property type="term" value="F:zinc ion binding"/>
    <property type="evidence" value="ECO:0007669"/>
    <property type="project" value="InterPro"/>
</dbReference>
<reference evidence="4 5" key="1">
    <citation type="submission" date="2017-06" db="EMBL/GenBank/DDBJ databases">
        <title>Comparative genomic analysis of Ambrosia Fusariam Clade fungi.</title>
        <authorList>
            <person name="Stajich J.E."/>
            <person name="Carrillo J."/>
            <person name="Kijimoto T."/>
            <person name="Eskalen A."/>
            <person name="O'Donnell K."/>
            <person name="Kasson M."/>
        </authorList>
    </citation>
    <scope>NUCLEOTIDE SEQUENCE [LARGE SCALE GENOMIC DNA]</scope>
    <source>
        <strain evidence="4">UCR3666</strain>
    </source>
</reference>
<evidence type="ECO:0000259" key="3">
    <source>
        <dbReference type="PROSITE" id="PS50048"/>
    </source>
</evidence>
<dbReference type="InterPro" id="IPR036864">
    <property type="entry name" value="Zn2-C6_fun-type_DNA-bd_sf"/>
</dbReference>
<dbReference type="AlphaFoldDB" id="A0A3M2S3S0"/>
<dbReference type="PROSITE" id="PS00463">
    <property type="entry name" value="ZN2_CY6_FUNGAL_1"/>
    <property type="match status" value="1"/>
</dbReference>
<dbReference type="InterPro" id="IPR001138">
    <property type="entry name" value="Zn2Cys6_DnaBD"/>
</dbReference>
<organism evidence="4 5">
    <name type="scientific">Fusarium kuroshium</name>
    <dbReference type="NCBI Taxonomy" id="2010991"/>
    <lineage>
        <taxon>Eukaryota</taxon>
        <taxon>Fungi</taxon>
        <taxon>Dikarya</taxon>
        <taxon>Ascomycota</taxon>
        <taxon>Pezizomycotina</taxon>
        <taxon>Sordariomycetes</taxon>
        <taxon>Hypocreomycetidae</taxon>
        <taxon>Hypocreales</taxon>
        <taxon>Nectriaceae</taxon>
        <taxon>Fusarium</taxon>
        <taxon>Fusarium solani species complex</taxon>
    </lineage>
</organism>
<keyword evidence="5" id="KW-1185">Reference proteome</keyword>
<feature type="domain" description="Zn(2)-C6 fungal-type" evidence="3">
    <location>
        <begin position="19"/>
        <end position="50"/>
    </location>
</feature>
<feature type="compositionally biased region" description="Basic and acidic residues" evidence="2">
    <location>
        <begin position="42"/>
        <end position="63"/>
    </location>
</feature>
<accession>A0A3M2S3S0</accession>
<dbReference type="SMART" id="SM00066">
    <property type="entry name" value="GAL4"/>
    <property type="match status" value="1"/>
</dbReference>
<keyword evidence="1" id="KW-0539">Nucleus</keyword>
<evidence type="ECO:0000256" key="1">
    <source>
        <dbReference type="ARBA" id="ARBA00023242"/>
    </source>
</evidence>
<dbReference type="PANTHER" id="PTHR31644">
    <property type="entry name" value="TRANSCRIPTIONAL ACTIVATOR ARO80-RELATED"/>
    <property type="match status" value="1"/>
</dbReference>
<evidence type="ECO:0000313" key="4">
    <source>
        <dbReference type="EMBL" id="RMJ12190.1"/>
    </source>
</evidence>
<feature type="compositionally biased region" description="Polar residues" evidence="2">
    <location>
        <begin position="65"/>
        <end position="78"/>
    </location>
</feature>
<dbReference type="OrthoDB" id="2262349at2759"/>
<sequence length="730" mass="81339">MESPGPSGSQRSFKRSYVACVSCRTRKSRCIVKDKPPCTKCEREHRECRFDHRQRGPKHREPPKWTQQDAATGPSASEQRPLPEVHPDVSLGTYQGEALGFSKSPNNMRHSLYDRVRSSIVTGTNDALDILSDAVDRQRSVAASTPSQSTNSPRVTPGGFNGMGFTITALSEPEDSTLDLWDKCRFVRQGLFTAQEAVTYMDLFFEKLQPLSPVIVDQFRSHSAHTHLIHEEAMLCCTILTISSRFFMLPGAGGTSRSHYIHQRLWSHCEMLIKRILLGQEKTSTAKTRAIGTVESLMLISDWHPRALHFPPETDGWDSLLISPGYDPVNRRRMNNEAPLIRWKEDVFEPAKRANRMSWMLLGMANNLAYELGVISSQKPEASRPTELQVIRSIRAQKLLYVYITQTATRLGYPSVFPESIAVTASRLPMQNSDEPDHRSWMAYMDLSLELTQLSRTASSMFFQSAAHLQSQVLGDHYADLLEHFAASLSKWQQKYDAVCKDINEPLRDTLLIEYHHLKACTGAISIQAVIARASSAGFTTHNADPDEVLSALITPKDARFLHEVISDSKKVLRIATMSDFKAQLPYAPARVKISVISSSVFLLKALSVGSTHTDVNDALYILDQCTSTLNSSPPDDMDFALRYAALIEKHTAQFRAHLTASRGQEGYMATMGTSEDDLGFVGFDAGDTWVSLPFDSSIAPFGEGCDQVSLGLDIDSLNFLWSLPGLGPE</sequence>
<gene>
    <name evidence="4" type="ORF">CDV36_008146</name>
</gene>
<evidence type="ECO:0000256" key="2">
    <source>
        <dbReference type="SAM" id="MobiDB-lite"/>
    </source>
</evidence>
<feature type="compositionally biased region" description="Polar residues" evidence="2">
    <location>
        <begin position="141"/>
        <end position="154"/>
    </location>
</feature>
<dbReference type="PANTHER" id="PTHR31644:SF3">
    <property type="entry name" value="ZN(II)2CYS6 TRANSCRIPTION FACTOR (EUROFUNG)"/>
    <property type="match status" value="1"/>
</dbReference>
<dbReference type="GO" id="GO:0005634">
    <property type="term" value="C:nucleus"/>
    <property type="evidence" value="ECO:0007669"/>
    <property type="project" value="TreeGrafter"/>
</dbReference>
<dbReference type="CDD" id="cd12148">
    <property type="entry name" value="fungal_TF_MHR"/>
    <property type="match status" value="1"/>
</dbReference>
<dbReference type="STRING" id="2010991.A0A3M2S3S0"/>
<name>A0A3M2S3S0_9HYPO</name>
<evidence type="ECO:0000313" key="5">
    <source>
        <dbReference type="Proteomes" id="UP000277212"/>
    </source>
</evidence>
<dbReference type="SUPFAM" id="SSF57701">
    <property type="entry name" value="Zn2/Cys6 DNA-binding domain"/>
    <property type="match status" value="1"/>
</dbReference>
<dbReference type="InterPro" id="IPR052780">
    <property type="entry name" value="AAA_Catabolism_Regulators"/>
</dbReference>
<dbReference type="PROSITE" id="PS50048">
    <property type="entry name" value="ZN2_CY6_FUNGAL_2"/>
    <property type="match status" value="1"/>
</dbReference>
<comment type="caution">
    <text evidence="4">The sequence shown here is derived from an EMBL/GenBank/DDBJ whole genome shotgun (WGS) entry which is preliminary data.</text>
</comment>
<dbReference type="EMBL" id="NKUJ01000143">
    <property type="protein sequence ID" value="RMJ12190.1"/>
    <property type="molecule type" value="Genomic_DNA"/>
</dbReference>
<dbReference type="CDD" id="cd00067">
    <property type="entry name" value="GAL4"/>
    <property type="match status" value="1"/>
</dbReference>
<dbReference type="GO" id="GO:0009074">
    <property type="term" value="P:aromatic amino acid family catabolic process"/>
    <property type="evidence" value="ECO:0007669"/>
    <property type="project" value="TreeGrafter"/>
</dbReference>
<feature type="region of interest" description="Disordered" evidence="2">
    <location>
        <begin position="42"/>
        <end position="90"/>
    </location>
</feature>
<proteinExistence type="predicted"/>
<dbReference type="GO" id="GO:0045944">
    <property type="term" value="P:positive regulation of transcription by RNA polymerase II"/>
    <property type="evidence" value="ECO:0007669"/>
    <property type="project" value="TreeGrafter"/>
</dbReference>
<protein>
    <recommendedName>
        <fullName evidence="3">Zn(2)-C6 fungal-type domain-containing protein</fullName>
    </recommendedName>
</protein>
<dbReference type="Gene3D" id="4.10.240.10">
    <property type="entry name" value="Zn(2)-C6 fungal-type DNA-binding domain"/>
    <property type="match status" value="1"/>
</dbReference>
<dbReference type="GO" id="GO:0000981">
    <property type="term" value="F:DNA-binding transcription factor activity, RNA polymerase II-specific"/>
    <property type="evidence" value="ECO:0007669"/>
    <property type="project" value="InterPro"/>
</dbReference>
<feature type="region of interest" description="Disordered" evidence="2">
    <location>
        <begin position="139"/>
        <end position="158"/>
    </location>
</feature>
<dbReference type="Proteomes" id="UP000277212">
    <property type="component" value="Unassembled WGS sequence"/>
</dbReference>